<keyword evidence="8" id="KW-0966">Cell projection</keyword>
<dbReference type="InterPro" id="IPR002191">
    <property type="entry name" value="Bac_export_3"/>
</dbReference>
<keyword evidence="4 7" id="KW-0812">Transmembrane</keyword>
<keyword evidence="5 7" id="KW-1133">Transmembrane helix</keyword>
<comment type="subcellular location">
    <subcellularLocation>
        <location evidence="1">Cell membrane</location>
        <topology evidence="1">Multi-pass membrane protein</topology>
    </subcellularLocation>
</comment>
<comment type="similarity">
    <text evidence="2">Belongs to the FliQ/MopD/SpaQ family.</text>
</comment>
<evidence type="ECO:0000256" key="4">
    <source>
        <dbReference type="ARBA" id="ARBA00022692"/>
    </source>
</evidence>
<keyword evidence="6 7" id="KW-0472">Membrane</keyword>
<keyword evidence="9" id="KW-1185">Reference proteome</keyword>
<comment type="caution">
    <text evidence="8">The sequence shown here is derived from an EMBL/GenBank/DDBJ whole genome shotgun (WGS) entry which is preliminary data.</text>
</comment>
<dbReference type="PIRSF" id="PIRSF004669">
    <property type="entry name" value="FliQ"/>
    <property type="match status" value="1"/>
</dbReference>
<dbReference type="PANTHER" id="PTHR34040:SF2">
    <property type="entry name" value="FLAGELLAR BIOSYNTHETIC PROTEIN FLIQ"/>
    <property type="match status" value="1"/>
</dbReference>
<keyword evidence="3" id="KW-1003">Cell membrane</keyword>
<organism evidence="8 9">
    <name type="scientific">Stakelama flava</name>
    <dbReference type="NCBI Taxonomy" id="2860338"/>
    <lineage>
        <taxon>Bacteria</taxon>
        <taxon>Pseudomonadati</taxon>
        <taxon>Pseudomonadota</taxon>
        <taxon>Alphaproteobacteria</taxon>
        <taxon>Sphingomonadales</taxon>
        <taxon>Sphingomonadaceae</taxon>
        <taxon>Stakelama</taxon>
    </lineage>
</organism>
<dbReference type="PANTHER" id="PTHR34040">
    <property type="entry name" value="FLAGELLAR BIOSYNTHETIC PROTEIN FLIQ"/>
    <property type="match status" value="1"/>
</dbReference>
<protein>
    <submittedName>
        <fullName evidence="8">Flagellar biosynthetic protein FliQ</fullName>
    </submittedName>
</protein>
<dbReference type="EMBL" id="JAHWZX010000004">
    <property type="protein sequence ID" value="MBW4330416.1"/>
    <property type="molecule type" value="Genomic_DNA"/>
</dbReference>
<evidence type="ECO:0000256" key="6">
    <source>
        <dbReference type="ARBA" id="ARBA00023136"/>
    </source>
</evidence>
<feature type="transmembrane region" description="Helical" evidence="7">
    <location>
        <begin position="12"/>
        <end position="35"/>
    </location>
</feature>
<dbReference type="Pfam" id="PF01313">
    <property type="entry name" value="Bac_export_3"/>
    <property type="match status" value="1"/>
</dbReference>
<dbReference type="Proteomes" id="UP001197214">
    <property type="component" value="Unassembled WGS sequence"/>
</dbReference>
<name>A0ABS6XJN9_9SPHN</name>
<evidence type="ECO:0000313" key="9">
    <source>
        <dbReference type="Proteomes" id="UP001197214"/>
    </source>
</evidence>
<sequence>MDAATAIELARAALVLTLTIAGPLLFGALITGVVIGLMQALTQVQEQTLTFVPKILVMGVVLLLSLPMMGSALGQFMALVSDHIVTGR</sequence>
<reference evidence="8 9" key="1">
    <citation type="submission" date="2021-07" db="EMBL/GenBank/DDBJ databases">
        <title>Stakelama flava sp. nov., a novel endophytic bacterium isolated from branch of Kandelia candel.</title>
        <authorList>
            <person name="Tuo L."/>
        </authorList>
    </citation>
    <scope>NUCLEOTIDE SEQUENCE [LARGE SCALE GENOMIC DNA]</scope>
    <source>
        <strain evidence="8 9">CBK3Z-3</strain>
    </source>
</reference>
<keyword evidence="8" id="KW-0969">Cilium</keyword>
<evidence type="ECO:0000313" key="8">
    <source>
        <dbReference type="EMBL" id="MBW4330416.1"/>
    </source>
</evidence>
<evidence type="ECO:0000256" key="5">
    <source>
        <dbReference type="ARBA" id="ARBA00022989"/>
    </source>
</evidence>
<gene>
    <name evidence="8" type="ORF">KY084_05955</name>
</gene>
<evidence type="ECO:0000256" key="3">
    <source>
        <dbReference type="ARBA" id="ARBA00022475"/>
    </source>
</evidence>
<evidence type="ECO:0000256" key="7">
    <source>
        <dbReference type="SAM" id="Phobius"/>
    </source>
</evidence>
<evidence type="ECO:0000256" key="2">
    <source>
        <dbReference type="ARBA" id="ARBA00006156"/>
    </source>
</evidence>
<accession>A0ABS6XJN9</accession>
<proteinExistence type="inferred from homology"/>
<dbReference type="RefSeq" id="WP_219237527.1">
    <property type="nucleotide sequence ID" value="NZ_JAHWZX010000004.1"/>
</dbReference>
<keyword evidence="8" id="KW-0282">Flagellum</keyword>
<evidence type="ECO:0000256" key="1">
    <source>
        <dbReference type="ARBA" id="ARBA00004651"/>
    </source>
</evidence>
<feature type="transmembrane region" description="Helical" evidence="7">
    <location>
        <begin position="55"/>
        <end position="80"/>
    </location>
</feature>